<sequence>MQPRGSGFLQVAVYPRGDEGGPSLAPRSERGVPELKESVEIPEWGTKRMRGGTAKSNPGWGVAREKWVSPGLTRRALRGSEGPRTQRGAVPFRWGEGPNDNPRPGLSRKGFAGRGLVRPRFRRTGFSFAPDWPIAKEPPTPPYPPPKFQRPPQRNANGEPQNVREGKRPMHLGGSRPGKIGSAFHPRPPRGLGGGAPRAQRGLVLPVRGPPTTYPGSLLWGCFSHTPSFGPAFPHGARSTGLAPPTQPPHPRISRSKGFTAPLNGIAKWENKCKGGQAKALDGERRGKTPLTTFTPLFGGGFFLGVRGPPEATGGSFFPVRGPRTTIPRLGPWERFFFAHLVPGQPFCPTGG</sequence>
<dbReference type="Proteomes" id="UP001311232">
    <property type="component" value="Unassembled WGS sequence"/>
</dbReference>
<evidence type="ECO:0000313" key="3">
    <source>
        <dbReference type="Proteomes" id="UP001311232"/>
    </source>
</evidence>
<comment type="caution">
    <text evidence="2">The sequence shown here is derived from an EMBL/GenBank/DDBJ whole genome shotgun (WGS) entry which is preliminary data.</text>
</comment>
<feature type="compositionally biased region" description="Pro residues" evidence="1">
    <location>
        <begin position="136"/>
        <end position="149"/>
    </location>
</feature>
<feature type="region of interest" description="Disordered" evidence="1">
    <location>
        <begin position="1"/>
        <end position="197"/>
    </location>
</feature>
<reference evidence="2 3" key="1">
    <citation type="submission" date="2021-06" db="EMBL/GenBank/DDBJ databases">
        <authorList>
            <person name="Palmer J.M."/>
        </authorList>
    </citation>
    <scope>NUCLEOTIDE SEQUENCE [LARGE SCALE GENOMIC DNA]</scope>
    <source>
        <strain evidence="2 3">MEX-2019</strain>
        <tissue evidence="2">Muscle</tissue>
    </source>
</reference>
<keyword evidence="3" id="KW-1185">Reference proteome</keyword>
<gene>
    <name evidence="2" type="ORF">CRENBAI_002674</name>
</gene>
<evidence type="ECO:0000256" key="1">
    <source>
        <dbReference type="SAM" id="MobiDB-lite"/>
    </source>
</evidence>
<accession>A0AAV9SF90</accession>
<protein>
    <submittedName>
        <fullName evidence="2">Uncharacterized protein</fullName>
    </submittedName>
</protein>
<dbReference type="AlphaFoldDB" id="A0AAV9SF90"/>
<dbReference type="EMBL" id="JAHHUM010000400">
    <property type="protein sequence ID" value="KAK5620054.1"/>
    <property type="molecule type" value="Genomic_DNA"/>
</dbReference>
<evidence type="ECO:0000313" key="2">
    <source>
        <dbReference type="EMBL" id="KAK5620054.1"/>
    </source>
</evidence>
<feature type="compositionally biased region" description="Basic and acidic residues" evidence="1">
    <location>
        <begin position="27"/>
        <end position="39"/>
    </location>
</feature>
<name>A0AAV9SF90_9TELE</name>
<proteinExistence type="predicted"/>
<organism evidence="2 3">
    <name type="scientific">Crenichthys baileyi</name>
    <name type="common">White River springfish</name>
    <dbReference type="NCBI Taxonomy" id="28760"/>
    <lineage>
        <taxon>Eukaryota</taxon>
        <taxon>Metazoa</taxon>
        <taxon>Chordata</taxon>
        <taxon>Craniata</taxon>
        <taxon>Vertebrata</taxon>
        <taxon>Euteleostomi</taxon>
        <taxon>Actinopterygii</taxon>
        <taxon>Neopterygii</taxon>
        <taxon>Teleostei</taxon>
        <taxon>Neoteleostei</taxon>
        <taxon>Acanthomorphata</taxon>
        <taxon>Ovalentaria</taxon>
        <taxon>Atherinomorphae</taxon>
        <taxon>Cyprinodontiformes</taxon>
        <taxon>Goodeidae</taxon>
        <taxon>Crenichthys</taxon>
    </lineage>
</organism>